<dbReference type="RefSeq" id="XP_003889513.1">
    <property type="nucleotide sequence ID" value="XM_003889464.1"/>
</dbReference>
<sequence length="95" mass="10369">MTSAGMATMMGGAQIGFGTTTMGIARYPKARARSRDYLRHSNLTHRSLQEINYLTSNPVLNPLSQQSALIPGIKWPHKILIKTKAAQQGGPNHPN</sequence>
<dbReference type="KEGG" id="pgr:PGTG_21846"/>
<proteinExistence type="predicted"/>
<keyword evidence="2" id="KW-1185">Reference proteome</keyword>
<dbReference type="STRING" id="418459.H6QSK3"/>
<evidence type="ECO:0000313" key="2">
    <source>
        <dbReference type="Proteomes" id="UP000008783"/>
    </source>
</evidence>
<accession>H6QSK3</accession>
<dbReference type="VEuPathDB" id="FungiDB:PGTG_21846"/>
<protein>
    <submittedName>
        <fullName evidence="1">Uncharacterized protein</fullName>
    </submittedName>
</protein>
<dbReference type="EMBL" id="DS178295">
    <property type="protein sequence ID" value="EHS63754.1"/>
    <property type="molecule type" value="Genomic_DNA"/>
</dbReference>
<gene>
    <name evidence="1" type="ORF">PGTG_21846</name>
</gene>
<evidence type="ECO:0000313" key="1">
    <source>
        <dbReference type="EMBL" id="EHS63754.1"/>
    </source>
</evidence>
<dbReference type="Proteomes" id="UP000008783">
    <property type="component" value="Unassembled WGS sequence"/>
</dbReference>
<dbReference type="AlphaFoldDB" id="H6QSK3"/>
<dbReference type="InParanoid" id="H6QSK3"/>
<dbReference type="HOGENOM" id="CLU_2373829_0_0_1"/>
<name>H6QSK3_PUCGT</name>
<reference evidence="2" key="1">
    <citation type="journal article" date="2011" name="Proc. Natl. Acad. Sci. U.S.A.">
        <title>Obligate biotrophy features unraveled by the genomic analysis of rust fungi.</title>
        <authorList>
            <person name="Duplessis S."/>
            <person name="Cuomo C.A."/>
            <person name="Lin Y.-C."/>
            <person name="Aerts A."/>
            <person name="Tisserant E."/>
            <person name="Veneault-Fourrey C."/>
            <person name="Joly D.L."/>
            <person name="Hacquard S."/>
            <person name="Amselem J."/>
            <person name="Cantarel B.L."/>
            <person name="Chiu R."/>
            <person name="Coutinho P.M."/>
            <person name="Feau N."/>
            <person name="Field M."/>
            <person name="Frey P."/>
            <person name="Gelhaye E."/>
            <person name="Goldberg J."/>
            <person name="Grabherr M.G."/>
            <person name="Kodira C.D."/>
            <person name="Kohler A."/>
            <person name="Kuees U."/>
            <person name="Lindquist E.A."/>
            <person name="Lucas S.M."/>
            <person name="Mago R."/>
            <person name="Mauceli E."/>
            <person name="Morin E."/>
            <person name="Murat C."/>
            <person name="Pangilinan J.L."/>
            <person name="Park R."/>
            <person name="Pearson M."/>
            <person name="Quesneville H."/>
            <person name="Rouhier N."/>
            <person name="Sakthikumar S."/>
            <person name="Salamov A.A."/>
            <person name="Schmutz J."/>
            <person name="Selles B."/>
            <person name="Shapiro H."/>
            <person name="Tanguay P."/>
            <person name="Tuskan G.A."/>
            <person name="Henrissat B."/>
            <person name="Van de Peer Y."/>
            <person name="Rouze P."/>
            <person name="Ellis J.G."/>
            <person name="Dodds P.N."/>
            <person name="Schein J.E."/>
            <person name="Zhong S."/>
            <person name="Hamelin R.C."/>
            <person name="Grigoriev I.V."/>
            <person name="Szabo L.J."/>
            <person name="Martin F."/>
        </authorList>
    </citation>
    <scope>NUCLEOTIDE SEQUENCE [LARGE SCALE GENOMIC DNA]</scope>
    <source>
        <strain evidence="2">CRL 75-36-700-3 / race SCCL</strain>
    </source>
</reference>
<dbReference type="GeneID" id="13541881"/>
<organism evidence="1 2">
    <name type="scientific">Puccinia graminis f. sp. tritici (strain CRL 75-36-700-3 / race SCCL)</name>
    <name type="common">Black stem rust fungus</name>
    <dbReference type="NCBI Taxonomy" id="418459"/>
    <lineage>
        <taxon>Eukaryota</taxon>
        <taxon>Fungi</taxon>
        <taxon>Dikarya</taxon>
        <taxon>Basidiomycota</taxon>
        <taxon>Pucciniomycotina</taxon>
        <taxon>Pucciniomycetes</taxon>
        <taxon>Pucciniales</taxon>
        <taxon>Pucciniaceae</taxon>
        <taxon>Puccinia</taxon>
    </lineage>
</organism>